<evidence type="ECO:0000313" key="2">
    <source>
        <dbReference type="Proteomes" id="UP000594638"/>
    </source>
</evidence>
<organism evidence="1 2">
    <name type="scientific">Olea europaea subsp. europaea</name>
    <dbReference type="NCBI Taxonomy" id="158383"/>
    <lineage>
        <taxon>Eukaryota</taxon>
        <taxon>Viridiplantae</taxon>
        <taxon>Streptophyta</taxon>
        <taxon>Embryophyta</taxon>
        <taxon>Tracheophyta</taxon>
        <taxon>Spermatophyta</taxon>
        <taxon>Magnoliopsida</taxon>
        <taxon>eudicotyledons</taxon>
        <taxon>Gunneridae</taxon>
        <taxon>Pentapetalae</taxon>
        <taxon>asterids</taxon>
        <taxon>lamiids</taxon>
        <taxon>Lamiales</taxon>
        <taxon>Oleaceae</taxon>
        <taxon>Oleeae</taxon>
        <taxon>Olea</taxon>
    </lineage>
</organism>
<comment type="caution">
    <text evidence="1">The sequence shown here is derived from an EMBL/GenBank/DDBJ whole genome shotgun (WGS) entry which is preliminary data.</text>
</comment>
<name>A0A8S0VP62_OLEEU</name>
<gene>
    <name evidence="1" type="ORF">OLEA9_A121799</name>
</gene>
<sequence length="97" mass="11033">MAEFVPTFPSNAFVAKAALWCNRFIRCLRVALEALLWIWYKTIINFEPSHELFDGIQTPTVSSEMAIEPCDTVDDDEPIAEGETNKVDTKAHLFKAR</sequence>
<dbReference type="Proteomes" id="UP000594638">
    <property type="component" value="Unassembled WGS sequence"/>
</dbReference>
<dbReference type="Gramene" id="OE9A121799T8">
    <property type="protein sequence ID" value="OE9A121799C8"/>
    <property type="gene ID" value="OE9A121799"/>
</dbReference>
<protein>
    <submittedName>
        <fullName evidence="1">Uncharacterized protein</fullName>
    </submittedName>
</protein>
<evidence type="ECO:0000313" key="1">
    <source>
        <dbReference type="EMBL" id="CAA3033479.1"/>
    </source>
</evidence>
<accession>A0A8S0VP62</accession>
<dbReference type="AlphaFoldDB" id="A0A8S0VP62"/>
<reference evidence="1 2" key="1">
    <citation type="submission" date="2019-12" db="EMBL/GenBank/DDBJ databases">
        <authorList>
            <person name="Alioto T."/>
            <person name="Alioto T."/>
            <person name="Gomez Garrido J."/>
        </authorList>
    </citation>
    <scope>NUCLEOTIDE SEQUENCE [LARGE SCALE GENOMIC DNA]</scope>
</reference>
<proteinExistence type="predicted"/>
<dbReference type="EMBL" id="CACTIH010010806">
    <property type="protein sequence ID" value="CAA3033479.1"/>
    <property type="molecule type" value="Genomic_DNA"/>
</dbReference>
<keyword evidence="2" id="KW-1185">Reference proteome</keyword>